<dbReference type="Gene3D" id="1.25.40.800">
    <property type="match status" value="1"/>
</dbReference>
<dbReference type="FunFam" id="1.25.40.180:FF:000012">
    <property type="entry name" value="Ccr4-Not transcription complex subunit"/>
    <property type="match status" value="1"/>
</dbReference>
<evidence type="ECO:0000256" key="3">
    <source>
        <dbReference type="ARBA" id="ARBA00023015"/>
    </source>
</evidence>
<dbReference type="FunFam" id="1.25.40.790:FF:000002">
    <property type="entry name" value="Transcription regulator"/>
    <property type="match status" value="1"/>
</dbReference>
<feature type="region of interest" description="Disordered" evidence="6">
    <location>
        <begin position="943"/>
        <end position="998"/>
    </location>
</feature>
<proteinExistence type="predicted"/>
<feature type="compositionally biased region" description="Basic and acidic residues" evidence="6">
    <location>
        <begin position="1948"/>
        <end position="1962"/>
    </location>
</feature>
<dbReference type="InterPro" id="IPR038535">
    <property type="entry name" value="CNOT1_TTP_bind_sf"/>
</dbReference>
<name>A0A8T0HXA2_CERPU</name>
<keyword evidence="2" id="KW-0678">Repressor</keyword>
<dbReference type="Pfam" id="PF16418">
    <property type="entry name" value="CNOT1_HEAT"/>
    <property type="match status" value="1"/>
</dbReference>
<dbReference type="Gene3D" id="1.25.40.840">
    <property type="entry name" value="CCR4-NOT transcription complex subunit 1 TTP binding domain"/>
    <property type="match status" value="1"/>
</dbReference>
<dbReference type="PANTHER" id="PTHR13162">
    <property type="entry name" value="CCR4-NOT TRANSCRIPTION COMPLEX"/>
    <property type="match status" value="1"/>
</dbReference>
<keyword evidence="14" id="KW-1185">Reference proteome</keyword>
<feature type="domain" description="CCR4-Not complex component Not1 C-terminal" evidence="7">
    <location>
        <begin position="2137"/>
        <end position="2503"/>
    </location>
</feature>
<keyword evidence="3" id="KW-0805">Transcription regulation</keyword>
<feature type="compositionally biased region" description="Polar residues" evidence="6">
    <location>
        <begin position="972"/>
        <end position="992"/>
    </location>
</feature>
<comment type="caution">
    <text evidence="13">The sequence shown here is derived from an EMBL/GenBank/DDBJ whole genome shotgun (WGS) entry which is preliminary data.</text>
</comment>
<evidence type="ECO:0000259" key="12">
    <source>
        <dbReference type="Pfam" id="PF25097"/>
    </source>
</evidence>
<evidence type="ECO:0000256" key="1">
    <source>
        <dbReference type="ARBA" id="ARBA00004123"/>
    </source>
</evidence>
<feature type="domain" description="CCR4-NOT transcription complex subunit 1 TTP binding" evidence="10">
    <location>
        <begin position="655"/>
        <end position="825"/>
    </location>
</feature>
<dbReference type="GO" id="GO:0000289">
    <property type="term" value="P:nuclear-transcribed mRNA poly(A) tail shortening"/>
    <property type="evidence" value="ECO:0007669"/>
    <property type="project" value="UniProtKB-ARBA"/>
</dbReference>
<dbReference type="Pfam" id="PF04054">
    <property type="entry name" value="Not1"/>
    <property type="match status" value="1"/>
</dbReference>
<feature type="domain" description="CCR4-NOT transcription complex subunit 1" evidence="8">
    <location>
        <begin position="1413"/>
        <end position="1552"/>
    </location>
</feature>
<evidence type="ECO:0000256" key="2">
    <source>
        <dbReference type="ARBA" id="ARBA00022491"/>
    </source>
</evidence>
<sequence length="2529" mass="279698">MLPCGSPLPAQIGLQVSNLSKDNYKSVAEELYELSSDGPDGSIILLRNCLEQVNLAENDQNLQVKFDLLTLVIRNLIHQPNLGTILCEALRFLPSVSEEFLANLCRALKLSLPEQIALGLALADAEDYSQRQQGLAFFETKVKELCEDPVPDLSEDLVERILWGLYSSEALLKLRSSFLRSLPALQPFAVDSLTMIPFFKDVNKEVNTLREFDYVTISESLLSDTILMDMEHATDVVSLLEELGFDCTHSVEHCKEILSQGGPLLEGDVARILGTVARTAKGLEEVQNIHGPFYNTLCNGEAITSKLSSWHVDILLGAINQLNPSLNWSLIVSSLDYEGFFLPDENAFTLFMTMYKLGCEDPFPIDAICSHVWKNDEGQLSFLRHAISAAPEVFSFAHSTRKLMETEEGNLKSPNHAWFSLDLLEILCRLAEVGHIDQVREILEFPRNHCPELLALGLVQVNIIVSLKGTQGSFQEEMLSLVLRPRFSQVQFTTEEEAIAPLWSKLWSLNAEMLKMEMVNLLSSNDRSAYGQVLQVCRGLKVLHTVLNSMPSKVALKFAIFASRKGSLNLEKWLEEEISIHRDSFASVCLSLTEERHFTLDEMDVSMDHSEDQQFDISAAILKVLYAASGLLSSGILVNNIARARGSEAANSLDSNVTPIEPSLQEFKEIDVDKAANLYFERVYRGEVPVQTVVNMLQQFNQSPANSREKAIFSRMISCLFDELPHLNQYPDKALVVTAVLFGSLIKHRLISTSTLDTALSCILRALSNPVGSKMFSFAIQALNSFRERLEEWPEFCYHILQVPHIHEAHDEIVDFVMNIVKASHTADPAAVIGDSNDPSVVGLPSIVNAPTSVLQDSQDEIYNSAFAAVDPAGNRFSSSQLRYPSGQGLEGLIAMTSGTFSSTVDVQQPQINSQSASQSALDSLLSAQSGLRTNSQSLFQSIPRAPSVTAPQYPLSEYSSSEERPDDVNIASRSEAQLKQSASTVHSQASRTTDLQFSSTDTSSLSTAAPYFPFSAAANGQTVSTTIQASPRPSSAGSASGSLRTAISGFGHALNIETLVAAAGKRDKPIEAPSSEIQDKVAFIINNISWTNLEAKAKECVEVLKEDYCPWFAQYIVMKRASIEPNNHDTYIKFLDKMNSKELHKEVLKTTYENCKVLLGSNLIKTHSEERSLLKNLGSWLGKLTIRRNQALRAREIDPKSLIIRAYQKGLMIAIIPFTSKVLEPCNQSLAYQPPNPWTMGILSLLVEIYNLPNLKMNLKFDIEVLFKNLNVDMKEVKPSKLLEGLERELEGNPDFSNRDPVFSQSPLPAPSANDSAQSVPIPSLPQQLDIPTELPIVTQSATALSPSGIAQLNEEERPSLLLERTQNGQVSSTSLQSQPSFSSSQVSMAIPDLTSYVVLNPKLAGLSQQLQLARFVPLAMERAIREIISPVVDRSVTIACMTTRELVVKDYAMEADESRTNQAANLMVASLAGSLAHVTCKEPLRVAMANYLRSLMQTAISQDVLEQAVNLVTNDNLDLGCAVIEKAATEKAQRDLEEVIAPVLAVRRTDRIRLGSAYYDKYVYTNQNLTPLPEALRPRPGRLSSAQARVYEDFARLPWQNQPSSTPATSAGPTAVTSLTARGGVYAVPSRESGASTLSLVGNQSSLIPGGASQVSDISSDELDIRESSPLSFNSAAVGGGDGQSRLSQEANLLFPTYPNASTPPPESNAVEVTNALKGMLGSTQSSTPPLPAEHVGSTVHDPSLTTGEGLEKYSLAVQKLDLALSRISPFSSQVSLDDEVRIAMNEIPEIIMQCVSRDEAALAIAQKVFKRLYENTTSQVHVLVHTGILESIRDVCKRVVKELTSWVVYSDEDRKFNREITVGLIRSELINLTDYNLHLTKWIDGGRNKDAVDFAAYLVKTCVIEEAGVSSTEFYNVIDALGKLAARPGSPESLQQLVEIAKGTPNKDDKGRLSKEKKLTSSRGPGIRDDGKSALRETSAGDPPGLRDQATQFFQEWARICNTPGGTNDKAYAIYISQLQSTGMLKGDDITDRFFRILLELAESHCLNSETPQPPTAVGEPRQQEASNLSFAAIDMVAKLVVLLVKYSSDSSLSKVNLLTKVLNVTVRLMKRDHDRKSGFHPRPYFRLFVTWLMDFNSPDSTLDSSNFQVLNAFAYAFLALQPLDIPGFSFSWLELISHRTFMPKLLLSNSQKGWPLFQRLLVALFRFMEPYLRNADLSEPVRLLYKGTLRVLLVLLHDFPEFLCDHHFSFCDVIPPSCIQMRNLILSAFPRNMRLPDPFTPNLKVDLLPEISQSPRILSDVEAALKAKQLKNEVDDFIKNRNQTALISMDLKGRLSLSAQEALASGTRYNVPLLNALVLYVGMQAVQQLHSKTSQQLAALTAPITHSAPMDIFQRLVNDLDTEGRYLFLNAVANQLRYPNNHTYYFSCVLLFLFAEASAEIIQEQITRVLLERLIVNRPHPWGLLITFIELIKNPRYSFWTHSFTRCAPEIDKLFESVARSCMTPTLKPSDDDLAGSLPADSLKG</sequence>
<dbReference type="EMBL" id="CM026425">
    <property type="protein sequence ID" value="KAG0575724.1"/>
    <property type="molecule type" value="Genomic_DNA"/>
</dbReference>
<reference evidence="13" key="1">
    <citation type="submission" date="2020-06" db="EMBL/GenBank/DDBJ databases">
        <title>WGS assembly of Ceratodon purpureus strain R40.</title>
        <authorList>
            <person name="Carey S.B."/>
            <person name="Jenkins J."/>
            <person name="Shu S."/>
            <person name="Lovell J.T."/>
            <person name="Sreedasyam A."/>
            <person name="Maumus F."/>
            <person name="Tiley G.P."/>
            <person name="Fernandez-Pozo N."/>
            <person name="Barry K."/>
            <person name="Chen C."/>
            <person name="Wang M."/>
            <person name="Lipzen A."/>
            <person name="Daum C."/>
            <person name="Saski C.A."/>
            <person name="Payton A.C."/>
            <person name="Mcbreen J.C."/>
            <person name="Conrad R.E."/>
            <person name="Kollar L.M."/>
            <person name="Olsson S."/>
            <person name="Huttunen S."/>
            <person name="Landis J.B."/>
            <person name="Wickett N.J."/>
            <person name="Johnson M.G."/>
            <person name="Rensing S.A."/>
            <person name="Grimwood J."/>
            <person name="Schmutz J."/>
            <person name="Mcdaniel S.F."/>
        </authorList>
    </citation>
    <scope>NUCLEOTIDE SEQUENCE</scope>
    <source>
        <strain evidence="13">R40</strain>
    </source>
</reference>
<organism evidence="13 14">
    <name type="scientific">Ceratodon purpureus</name>
    <name type="common">Fire moss</name>
    <name type="synonym">Dicranum purpureum</name>
    <dbReference type="NCBI Taxonomy" id="3225"/>
    <lineage>
        <taxon>Eukaryota</taxon>
        <taxon>Viridiplantae</taxon>
        <taxon>Streptophyta</taxon>
        <taxon>Embryophyta</taxon>
        <taxon>Bryophyta</taxon>
        <taxon>Bryophytina</taxon>
        <taxon>Bryopsida</taxon>
        <taxon>Dicranidae</taxon>
        <taxon>Pseudoditrichales</taxon>
        <taxon>Ditrichaceae</taxon>
        <taxon>Ceratodon</taxon>
    </lineage>
</organism>
<dbReference type="Pfam" id="PF12842">
    <property type="entry name" value="DUF3819"/>
    <property type="match status" value="1"/>
</dbReference>
<feature type="region of interest" description="Disordered" evidence="6">
    <location>
        <begin position="1292"/>
        <end position="1326"/>
    </location>
</feature>
<dbReference type="GO" id="GO:0005634">
    <property type="term" value="C:nucleus"/>
    <property type="evidence" value="ECO:0007669"/>
    <property type="project" value="UniProtKB-SubCell"/>
</dbReference>
<dbReference type="Gene3D" id="1.25.40.790">
    <property type="match status" value="1"/>
</dbReference>
<evidence type="ECO:0000259" key="11">
    <source>
        <dbReference type="Pfam" id="PF16418"/>
    </source>
</evidence>
<evidence type="ECO:0000259" key="8">
    <source>
        <dbReference type="Pfam" id="PF12842"/>
    </source>
</evidence>
<comment type="subcellular location">
    <subcellularLocation>
        <location evidence="1">Nucleus</location>
    </subcellularLocation>
</comment>
<evidence type="ECO:0000259" key="7">
    <source>
        <dbReference type="Pfam" id="PF04054"/>
    </source>
</evidence>
<dbReference type="InterPro" id="IPR040398">
    <property type="entry name" value="Not1"/>
</dbReference>
<evidence type="ECO:0000259" key="9">
    <source>
        <dbReference type="Pfam" id="PF16415"/>
    </source>
</evidence>
<dbReference type="InterPro" id="IPR007196">
    <property type="entry name" value="CCR4-Not_Not1_C"/>
</dbReference>
<gene>
    <name evidence="13" type="ORF">KC19_5G025800</name>
</gene>
<evidence type="ECO:0000256" key="4">
    <source>
        <dbReference type="ARBA" id="ARBA00023163"/>
    </source>
</evidence>
<keyword evidence="4" id="KW-0804">Transcription</keyword>
<feature type="domain" description="CCR4-NOT transcription complex subunit 1-like NOT1 connector" evidence="12">
    <location>
        <begin position="1782"/>
        <end position="1945"/>
    </location>
</feature>
<dbReference type="Gene3D" id="1.25.40.180">
    <property type="match status" value="1"/>
</dbReference>
<dbReference type="GO" id="GO:0000932">
    <property type="term" value="C:P-body"/>
    <property type="evidence" value="ECO:0007669"/>
    <property type="project" value="TreeGrafter"/>
</dbReference>
<evidence type="ECO:0008006" key="15">
    <source>
        <dbReference type="Google" id="ProtNLM"/>
    </source>
</evidence>
<dbReference type="GO" id="GO:0060090">
    <property type="term" value="F:molecular adaptor activity"/>
    <property type="evidence" value="ECO:0007669"/>
    <property type="project" value="TreeGrafter"/>
</dbReference>
<feature type="domain" description="CCR4-NOT transcription complex subunit 1 CAF1-binding" evidence="9">
    <location>
        <begin position="1071"/>
        <end position="1289"/>
    </location>
</feature>
<keyword evidence="5" id="KW-0539">Nucleus</keyword>
<dbReference type="GO" id="GO:0017148">
    <property type="term" value="P:negative regulation of translation"/>
    <property type="evidence" value="ECO:0007669"/>
    <property type="project" value="InterPro"/>
</dbReference>
<dbReference type="FunFam" id="1.25.40.800:FF:000001">
    <property type="entry name" value="CCR4-NOT transcription complex subunit 1"/>
    <property type="match status" value="1"/>
</dbReference>
<protein>
    <recommendedName>
        <fullName evidence="15">CCR4-NOT transcription complex subunit 1</fullName>
    </recommendedName>
</protein>
<dbReference type="PANTHER" id="PTHR13162:SF8">
    <property type="entry name" value="CCR4-NOT TRANSCRIPTION COMPLEX SUBUNIT 1"/>
    <property type="match status" value="1"/>
</dbReference>
<evidence type="ECO:0000259" key="10">
    <source>
        <dbReference type="Pfam" id="PF16417"/>
    </source>
</evidence>
<dbReference type="InterPro" id="IPR024557">
    <property type="entry name" value="CNOT1_dom_4"/>
</dbReference>
<evidence type="ECO:0000313" key="13">
    <source>
        <dbReference type="EMBL" id="KAG0575724.1"/>
    </source>
</evidence>
<dbReference type="CDD" id="cd20710">
    <property type="entry name" value="NOT1_connector"/>
    <property type="match status" value="1"/>
</dbReference>
<feature type="domain" description="CCR4-NOT transcription complex subunit 1 HEAT repeat" evidence="11">
    <location>
        <begin position="502"/>
        <end position="597"/>
    </location>
</feature>
<dbReference type="Pfam" id="PF16415">
    <property type="entry name" value="CNOT1_CAF1_bind"/>
    <property type="match status" value="1"/>
</dbReference>
<dbReference type="InterPro" id="IPR032194">
    <property type="entry name" value="CNOT1_HEAT"/>
</dbReference>
<accession>A0A8T0HXA2</accession>
<feature type="region of interest" description="Disordered" evidence="6">
    <location>
        <begin position="1947"/>
        <end position="1990"/>
    </location>
</feature>
<feature type="region of interest" description="Disordered" evidence="6">
    <location>
        <begin position="1725"/>
        <end position="1746"/>
    </location>
</feature>
<dbReference type="InterPro" id="IPR032193">
    <property type="entry name" value="CNOT1_TTP_bind"/>
</dbReference>
<dbReference type="InterPro" id="IPR055454">
    <property type="entry name" value="CNOT1-like_NOT1_connector"/>
</dbReference>
<dbReference type="Proteomes" id="UP000822688">
    <property type="component" value="Chromosome 5"/>
</dbReference>
<feature type="compositionally biased region" description="Polar residues" evidence="6">
    <location>
        <begin position="1304"/>
        <end position="1326"/>
    </location>
</feature>
<evidence type="ECO:0000256" key="5">
    <source>
        <dbReference type="ARBA" id="ARBA00023242"/>
    </source>
</evidence>
<dbReference type="GO" id="GO:0030015">
    <property type="term" value="C:CCR4-NOT core complex"/>
    <property type="evidence" value="ECO:0007669"/>
    <property type="project" value="InterPro"/>
</dbReference>
<evidence type="ECO:0000313" key="14">
    <source>
        <dbReference type="Proteomes" id="UP000822688"/>
    </source>
</evidence>
<dbReference type="InterPro" id="IPR032191">
    <property type="entry name" value="CNOT1_CAF1_bind"/>
</dbReference>
<evidence type="ECO:0000256" key="6">
    <source>
        <dbReference type="SAM" id="MobiDB-lite"/>
    </source>
</evidence>
<dbReference type="Pfam" id="PF25097">
    <property type="entry name" value="ARM_Cnot1"/>
    <property type="match status" value="1"/>
</dbReference>
<dbReference type="Pfam" id="PF16417">
    <property type="entry name" value="CNOT1_TTP_bind"/>
    <property type="match status" value="1"/>
</dbReference>
<feature type="compositionally biased region" description="Basic and acidic residues" evidence="6">
    <location>
        <begin position="1969"/>
        <end position="1978"/>
    </location>
</feature>